<reference evidence="6 7" key="1">
    <citation type="journal article" date="2013" name="Genome Announc.">
        <title>Draft Genome of Pseudomonas stutzeri Strain NF13, a Nitrogen Fixer Isolated from the Galapagos Rift Hydrothermal Vent.</title>
        <authorList>
            <person name="Pena A."/>
            <person name="Busquets A."/>
            <person name="Gomila M."/>
            <person name="Mayol J."/>
            <person name="Bosch R."/>
            <person name="Nogales B."/>
            <person name="Garcia-Valdes E."/>
            <person name="Bennasar A."/>
            <person name="Lalucat J."/>
        </authorList>
    </citation>
    <scope>NUCLEOTIDE SEQUENCE [LARGE SCALE GENOMIC DNA]</scope>
    <source>
        <strain evidence="6 7">NF13</strain>
    </source>
</reference>
<dbReference type="Gene3D" id="3.40.960.10">
    <property type="entry name" value="VSR Endonuclease"/>
    <property type="match status" value="1"/>
</dbReference>
<dbReference type="PANTHER" id="PTHR10887:SF495">
    <property type="entry name" value="HELICASE SENATAXIN ISOFORM X1-RELATED"/>
    <property type="match status" value="1"/>
</dbReference>
<dbReference type="EMBL" id="AOBS01000051">
    <property type="protein sequence ID" value="EME00047.1"/>
    <property type="molecule type" value="Genomic_DNA"/>
</dbReference>
<dbReference type="Gene3D" id="3.40.50.300">
    <property type="entry name" value="P-loop containing nucleotide triphosphate hydrolases"/>
    <property type="match status" value="3"/>
</dbReference>
<dbReference type="Pfam" id="PF11784">
    <property type="entry name" value="DUF3320"/>
    <property type="match status" value="1"/>
</dbReference>
<dbReference type="InterPro" id="IPR025103">
    <property type="entry name" value="DUF4011"/>
</dbReference>
<dbReference type="InterPro" id="IPR049468">
    <property type="entry name" value="Restrct_endonuc-II-like_dom"/>
</dbReference>
<dbReference type="FunFam" id="3.40.960.10:FF:000002">
    <property type="entry name" value="DNA helicase related protein"/>
    <property type="match status" value="1"/>
</dbReference>
<dbReference type="Pfam" id="PF13086">
    <property type="entry name" value="AAA_11"/>
    <property type="match status" value="2"/>
</dbReference>
<proteinExistence type="predicted"/>
<feature type="domain" description="DNA2/NAM7 helicase-like C-terminal" evidence="4">
    <location>
        <begin position="1644"/>
        <end position="1840"/>
    </location>
</feature>
<feature type="domain" description="DUF3320" evidence="2">
    <location>
        <begin position="2080"/>
        <end position="2128"/>
    </location>
</feature>
<protein>
    <recommendedName>
        <fullName evidence="8">DNA helicase</fullName>
    </recommendedName>
</protein>
<name>M2V2L5_STUST</name>
<dbReference type="InterPro" id="IPR041679">
    <property type="entry name" value="DNA2/NAM7-like_C"/>
</dbReference>
<dbReference type="Proteomes" id="UP000011700">
    <property type="component" value="Unassembled WGS sequence"/>
</dbReference>
<dbReference type="Pfam" id="PF18741">
    <property type="entry name" value="MTES_1575"/>
    <property type="match status" value="1"/>
</dbReference>
<dbReference type="SUPFAM" id="SSF52980">
    <property type="entry name" value="Restriction endonuclease-like"/>
    <property type="match status" value="1"/>
</dbReference>
<evidence type="ECO:0000313" key="7">
    <source>
        <dbReference type="Proteomes" id="UP000011700"/>
    </source>
</evidence>
<dbReference type="eggNOG" id="COG1112">
    <property type="taxonomic scope" value="Bacteria"/>
</dbReference>
<evidence type="ECO:0000313" key="6">
    <source>
        <dbReference type="EMBL" id="EME00047.1"/>
    </source>
</evidence>
<dbReference type="OrthoDB" id="9757917at2"/>
<evidence type="ECO:0000256" key="1">
    <source>
        <dbReference type="SAM" id="MobiDB-lite"/>
    </source>
</evidence>
<dbReference type="Pfam" id="PF13087">
    <property type="entry name" value="AAA_12"/>
    <property type="match status" value="1"/>
</dbReference>
<evidence type="ECO:0000259" key="4">
    <source>
        <dbReference type="Pfam" id="PF13087"/>
    </source>
</evidence>
<feature type="domain" description="DNA2/NAM7 helicase helicase" evidence="3">
    <location>
        <begin position="1574"/>
        <end position="1624"/>
    </location>
</feature>
<dbReference type="InterPro" id="IPR021754">
    <property type="entry name" value="DUF3320"/>
</dbReference>
<evidence type="ECO:0000259" key="5">
    <source>
        <dbReference type="Pfam" id="PF18741"/>
    </source>
</evidence>
<accession>M2V2L5</accession>
<dbReference type="FunFam" id="3.40.50.300:FF:002475">
    <property type="entry name" value="DNA helicase related protein"/>
    <property type="match status" value="1"/>
</dbReference>
<dbReference type="SUPFAM" id="SSF52540">
    <property type="entry name" value="P-loop containing nucleoside triphosphate hydrolases"/>
    <property type="match status" value="2"/>
</dbReference>
<sequence>MSDDVVESGSNDLHSHEVAAPTSESLTVEDTSPIEPIEPPSVKTVKIQTTIVAKLNLADYQNAVPLIRELRVINETTTKYGDLELTLSSDPTVFKPKTWHISELGAQVFRQIPGLDLAVDGGMLAKLTEAEHSTLNFVLTCRADSPEEPRAVIAQTELPLEVLPRNQWGGLAHLPELTAAFVQPNDLAVEALLKKAAELLRKNGKSAALDGYTSGSEHAWEIVSAVWSTVVSMGLDYALPPASFERDGQKVRSPSHLAEHGLATCFDTTMLFCALLEQAGLNPLIIFTHGHAFAGVWLKNEEFTTTVVDDIAALRKRMKLNELVLFETTLVTQRPSVGLRYAIERGADHLAEGKETSFEMALDIRRARLQRIKPMASGDAQVHGSGAAQEETTPVFTPEIEAPMALPSDVADTMDIAGLDPRDRLGRWQRKLLDLSLRNNLLNFKAGKKALKLEAPNPGALEDLLATGKQIKLMTRPDLMDGADPRDKELYEAREHENVRRQHALDALKRNEVFIALSQAELDSRLIELYRGARTNLQEGGANTLFLALGFLSWTREDRDNQRYRAPLILIPVTLERKSARSGFTIILHDDEPRFNPTLIEMLRQDYDLNLGVAEGELPRDESGLDIDAIWRNVAHAVKDIKGWEVSEDVVLSMFSFAKYLMWKDLTERTDALRDNPVVRHLLDTPRDAYASATNTPFPASNRLDAEYSPKQVFCPLPYDSSQLSAVLAASQQKDFVLIGPPGTGKSQTIVNMIAQFIAEDKRVLFVSEKIAALNVVYRRLREVGLGEFCLEVHSNKASKTDVLSQLNAAWQARGNADAETWKVEAERLESLRTGLNIYVDRLHHRYPNGLSIYDAIGATIAGQDLPVVSLSWPTPLMHDREALHRLLEITDRLEVNAQSIGYHKLTEHPLGAISQHDWSPTWQQQVILAAREVIPAINSVAMDAANFIGAANLPNAELTLTVRDGLSALATTLPQAAGQDWRFALRPDARLIAQRLQQGCELVNLHREINGKLPAPWSQTTITACQDGLELLEQHTRLTQSLPEPLSVPTMVVLSQALKLFDEIAALHQCLSVTYGPGIEDLDVAALLDEWNQADQSFWPKSWLSKRRIKQQLSQVIDGNSEANIPVDLQNLASIRTVRQQIEGLRLDSETAEFWRGASSDPAVIHQVKTLQVAIQAAKENRGWEDVGFELISQGVAGPALKGTLDAMREQRALERRITAHGESLKLADAGLWRGLNTSKTNLAAAIAFQKERRAIAEEGCLEQDHDLIASGKCGPALQAEHNLLEHRANSERGLKEYAELRDLAAGIWTGLHTKTDMALAAVNFQGHIATAVSQLARTSDEITALKSALTQLLGDGNALLEPQGLVNQYGRQYLDSSAKLNSSLERLASAGKFSIEGAERIGSLSLDALRQQCEGIIQAEHSLHAWSAWCKVRDEASVLGLRPLIQALEDGLLAQGTIKKVFQANYARWWLNATVDQEPTIRNFVSVEHEQRIRDFRALDEQLTVLTRDLLRARLCAGLPTPDSVTQASEWGVLRHEISKKTRHKPLRELMSTIPSALAKLTPCMLMSPLSIAQYLSTTSTVFDVVIFDESSQIPVWDAIGAIARGRQVIMVGDPKQMPPTSFFDRAETTNEDDDIEPDLESILDECLSANLPTLDLNWHYRSRHESLITFSNHRYYKGNLVTFPAPVTSDRAVSLNIVQGVYDRGGSRTNLGEAKALVAHLVARLRTREAKENKLTFGVVTFNGEQQRLIEDLLDAERRKDPSLESHFADTQLEPVFVKNLESVQGDERDIIYFSITYGRDAAGHMTMSFGPMNRPGGERRLNVAVTRARHELLVFSTMSPDLIDLARTQSIGVRDMKHFLEFAERGPRAIIEATADSLGSFDSPFEEQVAKALGRKGWHVATQIGVSAFRIDLAVVHPDAPGRYLAGVECDGATYHRSATARDRDKLREQVLRGLGWEILRVWSTDWWINPIGTAEKLHERLEALLTESRARHASAQADLAHHAEVIEEEVEVTSEDAPPIEEIALPADSVADAPPVSNQYARASTPTSGAIREQQSAVYRKVDPLAAVTSVDPVAFFEEHYNDVLAAMIAHVVVHEGPVLDVILAQRIARAHGWVRTGNRIRERVSRLAEKSHRKTIEDVGDFYWPSHLEDDSAVSFRKAVDSDSLRAVDEISQKELEALAREALARGELVDNLLYAMARAIGLQKVSAQSKQRLEQAIANVNQTATL</sequence>
<dbReference type="GO" id="GO:0004386">
    <property type="term" value="F:helicase activity"/>
    <property type="evidence" value="ECO:0007669"/>
    <property type="project" value="InterPro"/>
</dbReference>
<dbReference type="PANTHER" id="PTHR10887">
    <property type="entry name" value="DNA2/NAM7 HELICASE FAMILY"/>
    <property type="match status" value="1"/>
</dbReference>
<dbReference type="InterPro" id="IPR045055">
    <property type="entry name" value="DNA2/NAM7-like"/>
</dbReference>
<dbReference type="InterPro" id="IPR027417">
    <property type="entry name" value="P-loop_NTPase"/>
</dbReference>
<feature type="domain" description="DNA2/NAM7 helicase helicase" evidence="3">
    <location>
        <begin position="719"/>
        <end position="783"/>
    </location>
</feature>
<dbReference type="FunFam" id="3.40.50.300:FF:002063">
    <property type="entry name" value="DNA helicase related protein"/>
    <property type="match status" value="1"/>
</dbReference>
<dbReference type="RefSeq" id="WP_003300905.1">
    <property type="nucleotide sequence ID" value="NZ_AOBS01000051.1"/>
</dbReference>
<feature type="region of interest" description="Disordered" evidence="1">
    <location>
        <begin position="1"/>
        <end position="39"/>
    </location>
</feature>
<organism evidence="6 7">
    <name type="scientific">Stutzerimonas stutzeri NF13</name>
    <dbReference type="NCBI Taxonomy" id="1212548"/>
    <lineage>
        <taxon>Bacteria</taxon>
        <taxon>Pseudomonadati</taxon>
        <taxon>Pseudomonadota</taxon>
        <taxon>Gammaproteobacteria</taxon>
        <taxon>Pseudomonadales</taxon>
        <taxon>Pseudomonadaceae</taxon>
        <taxon>Stutzerimonas</taxon>
    </lineage>
</organism>
<evidence type="ECO:0000259" key="3">
    <source>
        <dbReference type="Pfam" id="PF13086"/>
    </source>
</evidence>
<dbReference type="Pfam" id="PF13195">
    <property type="entry name" value="DUF4011"/>
    <property type="match status" value="1"/>
</dbReference>
<dbReference type="InterPro" id="IPR041677">
    <property type="entry name" value="DNA2/NAM7_AAA_11"/>
</dbReference>
<dbReference type="InterPro" id="IPR047187">
    <property type="entry name" value="SF1_C_Upf1"/>
</dbReference>
<dbReference type="eggNOG" id="COG1198">
    <property type="taxonomic scope" value="Bacteria"/>
</dbReference>
<feature type="domain" description="Restriction endonuclease type II-like" evidence="5">
    <location>
        <begin position="1889"/>
        <end position="1986"/>
    </location>
</feature>
<evidence type="ECO:0008006" key="8">
    <source>
        <dbReference type="Google" id="ProtNLM"/>
    </source>
</evidence>
<evidence type="ECO:0000259" key="2">
    <source>
        <dbReference type="Pfam" id="PF11784"/>
    </source>
</evidence>
<dbReference type="CDD" id="cd18808">
    <property type="entry name" value="SF1_C_Upf1"/>
    <property type="match status" value="1"/>
</dbReference>
<dbReference type="InterPro" id="IPR011335">
    <property type="entry name" value="Restrct_endonuc-II-like"/>
</dbReference>
<dbReference type="PATRIC" id="fig|1212548.4.peg.2261"/>
<comment type="caution">
    <text evidence="6">The sequence shown here is derived from an EMBL/GenBank/DDBJ whole genome shotgun (WGS) entry which is preliminary data.</text>
</comment>
<gene>
    <name evidence="6" type="ORF">B381_11551</name>
</gene>